<evidence type="ECO:0000256" key="1">
    <source>
        <dbReference type="SAM" id="MobiDB-lite"/>
    </source>
</evidence>
<feature type="region of interest" description="Disordered" evidence="1">
    <location>
        <begin position="1"/>
        <end position="38"/>
    </location>
</feature>
<organism evidence="2 3">
    <name type="scientific">Portunus trituberculatus</name>
    <name type="common">Swimming crab</name>
    <name type="synonym">Neptunus trituberculatus</name>
    <dbReference type="NCBI Taxonomy" id="210409"/>
    <lineage>
        <taxon>Eukaryota</taxon>
        <taxon>Metazoa</taxon>
        <taxon>Ecdysozoa</taxon>
        <taxon>Arthropoda</taxon>
        <taxon>Crustacea</taxon>
        <taxon>Multicrustacea</taxon>
        <taxon>Malacostraca</taxon>
        <taxon>Eumalacostraca</taxon>
        <taxon>Eucarida</taxon>
        <taxon>Decapoda</taxon>
        <taxon>Pleocyemata</taxon>
        <taxon>Brachyura</taxon>
        <taxon>Eubrachyura</taxon>
        <taxon>Portunoidea</taxon>
        <taxon>Portunidae</taxon>
        <taxon>Portuninae</taxon>
        <taxon>Portunus</taxon>
    </lineage>
</organism>
<dbReference type="AlphaFoldDB" id="A0A5B7JLT8"/>
<dbReference type="Proteomes" id="UP000324222">
    <property type="component" value="Unassembled WGS sequence"/>
</dbReference>
<accession>A0A5B7JLT8</accession>
<proteinExistence type="predicted"/>
<sequence>MQTNYSLEAFPPQAGPVQGRGHAGGEYRPPETHPRPPLITPCRAGSRTLLRHILLFPLVFPAFRHEGVGGAGDAHTVPLSCNLASPVPRKMNISMVFFLKERVPSCSANTLHNYTSTSLHLSACR</sequence>
<dbReference type="EMBL" id="VSRR010097378">
    <property type="protein sequence ID" value="MPC94127.1"/>
    <property type="molecule type" value="Genomic_DNA"/>
</dbReference>
<name>A0A5B7JLT8_PORTR</name>
<comment type="caution">
    <text evidence="2">The sequence shown here is derived from an EMBL/GenBank/DDBJ whole genome shotgun (WGS) entry which is preliminary data.</text>
</comment>
<evidence type="ECO:0000313" key="2">
    <source>
        <dbReference type="EMBL" id="MPC94127.1"/>
    </source>
</evidence>
<keyword evidence="3" id="KW-1185">Reference proteome</keyword>
<gene>
    <name evidence="2" type="ORF">E2C01_089279</name>
</gene>
<feature type="compositionally biased region" description="Basic and acidic residues" evidence="1">
    <location>
        <begin position="23"/>
        <end position="34"/>
    </location>
</feature>
<protein>
    <submittedName>
        <fullName evidence="2">Uncharacterized protein</fullName>
    </submittedName>
</protein>
<evidence type="ECO:0000313" key="3">
    <source>
        <dbReference type="Proteomes" id="UP000324222"/>
    </source>
</evidence>
<reference evidence="2 3" key="1">
    <citation type="submission" date="2019-05" db="EMBL/GenBank/DDBJ databases">
        <title>Another draft genome of Portunus trituberculatus and its Hox gene families provides insights of decapod evolution.</title>
        <authorList>
            <person name="Jeong J.-H."/>
            <person name="Song I."/>
            <person name="Kim S."/>
            <person name="Choi T."/>
            <person name="Kim D."/>
            <person name="Ryu S."/>
            <person name="Kim W."/>
        </authorList>
    </citation>
    <scope>NUCLEOTIDE SEQUENCE [LARGE SCALE GENOMIC DNA]</scope>
    <source>
        <tissue evidence="2">Muscle</tissue>
    </source>
</reference>